<evidence type="ECO:0000256" key="8">
    <source>
        <dbReference type="ARBA" id="ARBA00023065"/>
    </source>
</evidence>
<keyword evidence="7 11" id="KW-1133">Transmembrane helix</keyword>
<evidence type="ECO:0000256" key="7">
    <source>
        <dbReference type="ARBA" id="ARBA00022989"/>
    </source>
</evidence>
<comment type="function">
    <text evidence="11 12">Key component of the proton channel; it plays a direct role in the translocation of protons across the membrane.</text>
</comment>
<evidence type="ECO:0000256" key="10">
    <source>
        <dbReference type="ARBA" id="ARBA00023310"/>
    </source>
</evidence>
<dbReference type="NCBIfam" id="TIGR01131">
    <property type="entry name" value="ATP_synt_6_or_A"/>
    <property type="match status" value="1"/>
</dbReference>
<evidence type="ECO:0000256" key="6">
    <source>
        <dbReference type="ARBA" id="ARBA00022781"/>
    </source>
</evidence>
<dbReference type="PRINTS" id="PR00123">
    <property type="entry name" value="ATPASEA"/>
</dbReference>
<dbReference type="HAMAP" id="MF_01393">
    <property type="entry name" value="ATP_synth_a_bact"/>
    <property type="match status" value="1"/>
</dbReference>
<evidence type="ECO:0000256" key="3">
    <source>
        <dbReference type="ARBA" id="ARBA00022448"/>
    </source>
</evidence>
<dbReference type="RefSeq" id="WP_079683665.1">
    <property type="nucleotide sequence ID" value="NZ_FUYQ01000015.1"/>
</dbReference>
<dbReference type="PANTHER" id="PTHR11410:SF0">
    <property type="entry name" value="ATP SYNTHASE SUBUNIT A"/>
    <property type="match status" value="1"/>
</dbReference>
<evidence type="ECO:0000256" key="9">
    <source>
        <dbReference type="ARBA" id="ARBA00023136"/>
    </source>
</evidence>
<keyword evidence="10 11" id="KW-0066">ATP synthesis</keyword>
<evidence type="ECO:0000256" key="1">
    <source>
        <dbReference type="ARBA" id="ARBA00004141"/>
    </source>
</evidence>
<evidence type="ECO:0000256" key="4">
    <source>
        <dbReference type="ARBA" id="ARBA00022547"/>
    </source>
</evidence>
<keyword evidence="4 11" id="KW-0138">CF(0)</keyword>
<keyword evidence="13" id="KW-0732">Signal</keyword>
<feature type="transmembrane region" description="Helical" evidence="11">
    <location>
        <begin position="274"/>
        <end position="296"/>
    </location>
</feature>
<dbReference type="PANTHER" id="PTHR11410">
    <property type="entry name" value="ATP SYNTHASE SUBUNIT A"/>
    <property type="match status" value="1"/>
</dbReference>
<dbReference type="GO" id="GO:0045259">
    <property type="term" value="C:proton-transporting ATP synthase complex"/>
    <property type="evidence" value="ECO:0007669"/>
    <property type="project" value="UniProtKB-KW"/>
</dbReference>
<comment type="similarity">
    <text evidence="2 11 12">Belongs to the ATPase A chain family.</text>
</comment>
<dbReference type="CDD" id="cd00310">
    <property type="entry name" value="ATP-synt_Fo_a_6"/>
    <property type="match status" value="1"/>
</dbReference>
<evidence type="ECO:0000256" key="2">
    <source>
        <dbReference type="ARBA" id="ARBA00006810"/>
    </source>
</evidence>
<keyword evidence="3 11" id="KW-0813">Transport</keyword>
<evidence type="ECO:0000256" key="5">
    <source>
        <dbReference type="ARBA" id="ARBA00022692"/>
    </source>
</evidence>
<feature type="transmembrane region" description="Helical" evidence="11">
    <location>
        <begin position="183"/>
        <end position="203"/>
    </location>
</feature>
<dbReference type="AlphaFoldDB" id="A0A1T5CZ29"/>
<organism evidence="14 15">
    <name type="scientific">Parabacteroides chartae</name>
    <dbReference type="NCBI Taxonomy" id="1037355"/>
    <lineage>
        <taxon>Bacteria</taxon>
        <taxon>Pseudomonadati</taxon>
        <taxon>Bacteroidota</taxon>
        <taxon>Bacteroidia</taxon>
        <taxon>Bacteroidales</taxon>
        <taxon>Tannerellaceae</taxon>
        <taxon>Parabacteroides</taxon>
    </lineage>
</organism>
<keyword evidence="15" id="KW-1185">Reference proteome</keyword>
<sequence length="347" mass="38467">MKQAGYTIRKTVLMLFLLLAGIAKGTSQEVNVGEIVFSHIKDSYEWHITKWNNTDIAVPLPVIVRSAERGWFVFMSSKISHGHSYNGFRVATEGDNQGKLVEINAAGSEVRPLDLSLTKNASALLFSSSLLLFLILRVASFYKRNPLQTPGGWKGMIEVMVLYIRDGVIKENVGEDYAKYSSYLLTIFFFILLNNLMGLIPIFPFGANVTGNIAITFLLALCTFMIVNVSGTKAYWKEIVWPDTPLFLKLPVPIMPFVNAFEVFTKPFSLMIRLFANIMAGHTIILGLTCLIFVTVSMGAAVNSGMTVLSVILTVFMNFIELLVACIQAYIFTMLSAVYIGQAKAGH</sequence>
<dbReference type="GO" id="GO:0005886">
    <property type="term" value="C:plasma membrane"/>
    <property type="evidence" value="ECO:0007669"/>
    <property type="project" value="UniProtKB-SubCell"/>
</dbReference>
<evidence type="ECO:0000313" key="14">
    <source>
        <dbReference type="EMBL" id="SKB64714.1"/>
    </source>
</evidence>
<dbReference type="InterPro" id="IPR045083">
    <property type="entry name" value="ATP_synth_F0_asu_bact/mt"/>
</dbReference>
<dbReference type="Pfam" id="PF00119">
    <property type="entry name" value="ATP-synt_A"/>
    <property type="match status" value="1"/>
</dbReference>
<keyword evidence="8 11" id="KW-0406">Ion transport</keyword>
<gene>
    <name evidence="11" type="primary">atpB</name>
    <name evidence="14" type="ORF">SAMN05660349_02178</name>
</gene>
<comment type="subcellular location">
    <subcellularLocation>
        <location evidence="11 12">Cell membrane</location>
        <topology evidence="11 12">Multi-pass membrane protein</topology>
    </subcellularLocation>
    <subcellularLocation>
        <location evidence="1">Membrane</location>
        <topology evidence="1">Multi-pass membrane protein</topology>
    </subcellularLocation>
</comment>
<evidence type="ECO:0000256" key="12">
    <source>
        <dbReference type="RuleBase" id="RU000483"/>
    </source>
</evidence>
<keyword evidence="5 11" id="KW-0812">Transmembrane</keyword>
<dbReference type="InterPro" id="IPR000568">
    <property type="entry name" value="ATP_synth_F0_asu"/>
</dbReference>
<protein>
    <recommendedName>
        <fullName evidence="11 12">ATP synthase subunit a</fullName>
    </recommendedName>
    <alternativeName>
        <fullName evidence="11">ATP synthase F0 sector subunit a</fullName>
    </alternativeName>
    <alternativeName>
        <fullName evidence="11">F-ATPase subunit 6</fullName>
    </alternativeName>
</protein>
<dbReference type="Proteomes" id="UP000190852">
    <property type="component" value="Unassembled WGS sequence"/>
</dbReference>
<proteinExistence type="inferred from homology"/>
<evidence type="ECO:0000256" key="11">
    <source>
        <dbReference type="HAMAP-Rule" id="MF_01393"/>
    </source>
</evidence>
<feature type="signal peptide" evidence="13">
    <location>
        <begin position="1"/>
        <end position="25"/>
    </location>
</feature>
<evidence type="ECO:0000256" key="13">
    <source>
        <dbReference type="SAM" id="SignalP"/>
    </source>
</evidence>
<name>A0A1T5CZ29_9BACT</name>
<keyword evidence="9 11" id="KW-0472">Membrane</keyword>
<dbReference type="Gene3D" id="1.20.120.220">
    <property type="entry name" value="ATP synthase, F0 complex, subunit A"/>
    <property type="match status" value="1"/>
</dbReference>
<feature type="transmembrane region" description="Helical" evidence="11">
    <location>
        <begin position="308"/>
        <end position="341"/>
    </location>
</feature>
<reference evidence="15" key="1">
    <citation type="submission" date="2017-02" db="EMBL/GenBank/DDBJ databases">
        <authorList>
            <person name="Varghese N."/>
            <person name="Submissions S."/>
        </authorList>
    </citation>
    <scope>NUCLEOTIDE SEQUENCE [LARGE SCALE GENOMIC DNA]</scope>
    <source>
        <strain evidence="15">DSM 24967</strain>
    </source>
</reference>
<keyword evidence="11" id="KW-1003">Cell membrane</keyword>
<dbReference type="SUPFAM" id="SSF81336">
    <property type="entry name" value="F1F0 ATP synthase subunit A"/>
    <property type="match status" value="1"/>
</dbReference>
<evidence type="ECO:0000313" key="15">
    <source>
        <dbReference type="Proteomes" id="UP000190852"/>
    </source>
</evidence>
<feature type="transmembrane region" description="Helical" evidence="11">
    <location>
        <begin position="209"/>
        <end position="229"/>
    </location>
</feature>
<accession>A0A1T5CZ29</accession>
<keyword evidence="6 11" id="KW-0375">Hydrogen ion transport</keyword>
<dbReference type="EMBL" id="FUYQ01000015">
    <property type="protein sequence ID" value="SKB64714.1"/>
    <property type="molecule type" value="Genomic_DNA"/>
</dbReference>
<dbReference type="GO" id="GO:0046933">
    <property type="term" value="F:proton-transporting ATP synthase activity, rotational mechanism"/>
    <property type="evidence" value="ECO:0007669"/>
    <property type="project" value="UniProtKB-UniRule"/>
</dbReference>
<dbReference type="InterPro" id="IPR035908">
    <property type="entry name" value="F0_ATP_A_sf"/>
</dbReference>
<feature type="chain" id="PRO_5012527128" description="ATP synthase subunit a" evidence="13">
    <location>
        <begin position="26"/>
        <end position="347"/>
    </location>
</feature>